<proteinExistence type="predicted"/>
<comment type="caution">
    <text evidence="2">The sequence shown here is derived from an EMBL/GenBank/DDBJ whole genome shotgun (WGS) entry which is preliminary data.</text>
</comment>
<sequence length="217" mass="24503">MAPLRRPPYRRTVPKRCSVFEFDRIAIAWFLRVPTPPRTIPALRPHLSVLLLKSDRALPVRRHLRAPLLCLPQQSRCLGQPLPARPPQPSRAYDELKTEESDLIDSNEIKQTDPEKRLSRILQLVQAGRDKTVKEAVVKQRIEVGVGAMSSIKGITCTAVQAVRQADVAWLILANPVTDTVVNDRGIAYVISRTEWYWNLSSLLQDKDGDDQRASEG</sequence>
<dbReference type="Proteomes" id="UP001303473">
    <property type="component" value="Unassembled WGS sequence"/>
</dbReference>
<dbReference type="AlphaFoldDB" id="A0AAN6NFA0"/>
<reference evidence="3" key="1">
    <citation type="journal article" date="2023" name="Mol. Phylogenet. Evol.">
        <title>Genome-scale phylogeny and comparative genomics of the fungal order Sordariales.</title>
        <authorList>
            <person name="Hensen N."/>
            <person name="Bonometti L."/>
            <person name="Westerberg I."/>
            <person name="Brannstrom I.O."/>
            <person name="Guillou S."/>
            <person name="Cros-Aarteil S."/>
            <person name="Calhoun S."/>
            <person name="Haridas S."/>
            <person name="Kuo A."/>
            <person name="Mondo S."/>
            <person name="Pangilinan J."/>
            <person name="Riley R."/>
            <person name="LaButti K."/>
            <person name="Andreopoulos B."/>
            <person name="Lipzen A."/>
            <person name="Chen C."/>
            <person name="Yan M."/>
            <person name="Daum C."/>
            <person name="Ng V."/>
            <person name="Clum A."/>
            <person name="Steindorff A."/>
            <person name="Ohm R.A."/>
            <person name="Martin F."/>
            <person name="Silar P."/>
            <person name="Natvig D.O."/>
            <person name="Lalanne C."/>
            <person name="Gautier V."/>
            <person name="Ament-Velasquez S.L."/>
            <person name="Kruys A."/>
            <person name="Hutchinson M.I."/>
            <person name="Powell A.J."/>
            <person name="Barry K."/>
            <person name="Miller A.N."/>
            <person name="Grigoriev I.V."/>
            <person name="Debuchy R."/>
            <person name="Gladieux P."/>
            <person name="Hiltunen Thoren M."/>
            <person name="Johannesson H."/>
        </authorList>
    </citation>
    <scope>NUCLEOTIDE SEQUENCE [LARGE SCALE GENOMIC DNA]</scope>
    <source>
        <strain evidence="3">CBS 340.73</strain>
    </source>
</reference>
<dbReference type="EMBL" id="MU853759">
    <property type="protein sequence ID" value="KAK3944415.1"/>
    <property type="molecule type" value="Genomic_DNA"/>
</dbReference>
<name>A0AAN6NFA0_9PEZI</name>
<protein>
    <recommendedName>
        <fullName evidence="1">NWD NACHT-NTPase N-terminal domain-containing protein</fullName>
    </recommendedName>
</protein>
<evidence type="ECO:0000259" key="1">
    <source>
        <dbReference type="Pfam" id="PF17100"/>
    </source>
</evidence>
<keyword evidence="3" id="KW-1185">Reference proteome</keyword>
<gene>
    <name evidence="2" type="ORF">QBC46DRAFT_440650</name>
</gene>
<organism evidence="2 3">
    <name type="scientific">Diplogelasinospora grovesii</name>
    <dbReference type="NCBI Taxonomy" id="303347"/>
    <lineage>
        <taxon>Eukaryota</taxon>
        <taxon>Fungi</taxon>
        <taxon>Dikarya</taxon>
        <taxon>Ascomycota</taxon>
        <taxon>Pezizomycotina</taxon>
        <taxon>Sordariomycetes</taxon>
        <taxon>Sordariomycetidae</taxon>
        <taxon>Sordariales</taxon>
        <taxon>Diplogelasinosporaceae</taxon>
        <taxon>Diplogelasinospora</taxon>
    </lineage>
</organism>
<evidence type="ECO:0000313" key="3">
    <source>
        <dbReference type="Proteomes" id="UP001303473"/>
    </source>
</evidence>
<evidence type="ECO:0000313" key="2">
    <source>
        <dbReference type="EMBL" id="KAK3944415.1"/>
    </source>
</evidence>
<feature type="domain" description="NWD NACHT-NTPase N-terminal" evidence="1">
    <location>
        <begin position="102"/>
        <end position="213"/>
    </location>
</feature>
<accession>A0AAN6NFA0</accession>
<dbReference type="Pfam" id="PF17100">
    <property type="entry name" value="NACHT_N"/>
    <property type="match status" value="1"/>
</dbReference>
<dbReference type="InterPro" id="IPR031359">
    <property type="entry name" value="NACHT_N"/>
</dbReference>